<keyword evidence="2" id="KW-0472">Membrane</keyword>
<sequence length="99" mass="9584">MSTPEPAQSAQSGHSVSASRPDAAASSQPTGQPVVVPAPAPGTEPFVSLHTAVVLLAAVVIGLVIATLTVLSGAHPATAAITGLTAAGASTGVLRNLIR</sequence>
<evidence type="ECO:0000256" key="1">
    <source>
        <dbReference type="SAM" id="MobiDB-lite"/>
    </source>
</evidence>
<keyword evidence="2" id="KW-1133">Transmembrane helix</keyword>
<accession>A0ABZ1J6C9</accession>
<organism evidence="3 4">
    <name type="scientific">Streptomyces tauricus</name>
    <dbReference type="NCBI Taxonomy" id="68274"/>
    <lineage>
        <taxon>Bacteria</taxon>
        <taxon>Bacillati</taxon>
        <taxon>Actinomycetota</taxon>
        <taxon>Actinomycetes</taxon>
        <taxon>Kitasatosporales</taxon>
        <taxon>Streptomycetaceae</taxon>
        <taxon>Streptomyces</taxon>
        <taxon>Streptomyces aurantiacus group</taxon>
    </lineage>
</organism>
<proteinExistence type="predicted"/>
<keyword evidence="2" id="KW-0812">Transmembrane</keyword>
<protein>
    <recommendedName>
        <fullName evidence="5">SpdD protein</fullName>
    </recommendedName>
</protein>
<keyword evidence="4" id="KW-1185">Reference proteome</keyword>
<evidence type="ECO:0000313" key="4">
    <source>
        <dbReference type="Proteomes" id="UP001432166"/>
    </source>
</evidence>
<dbReference type="RefSeq" id="WP_189769126.1">
    <property type="nucleotide sequence ID" value="NZ_BMVY01000001.1"/>
</dbReference>
<dbReference type="EMBL" id="CP108133">
    <property type="protein sequence ID" value="WTP47181.1"/>
    <property type="molecule type" value="Genomic_DNA"/>
</dbReference>
<feature type="compositionally biased region" description="Polar residues" evidence="1">
    <location>
        <begin position="1"/>
        <end position="18"/>
    </location>
</feature>
<feature type="transmembrane region" description="Helical" evidence="2">
    <location>
        <begin position="52"/>
        <end position="71"/>
    </location>
</feature>
<evidence type="ECO:0000313" key="3">
    <source>
        <dbReference type="EMBL" id="WTP47181.1"/>
    </source>
</evidence>
<feature type="region of interest" description="Disordered" evidence="1">
    <location>
        <begin position="1"/>
        <end position="41"/>
    </location>
</feature>
<gene>
    <name evidence="3" type="ORF">OG288_01950</name>
</gene>
<reference evidence="3" key="1">
    <citation type="submission" date="2022-10" db="EMBL/GenBank/DDBJ databases">
        <title>The complete genomes of actinobacterial strains from the NBC collection.</title>
        <authorList>
            <person name="Joergensen T.S."/>
            <person name="Alvarez Arevalo M."/>
            <person name="Sterndorff E.B."/>
            <person name="Faurdal D."/>
            <person name="Vuksanovic O."/>
            <person name="Mourched A.-S."/>
            <person name="Charusanti P."/>
            <person name="Shaw S."/>
            <person name="Blin K."/>
            <person name="Weber T."/>
        </authorList>
    </citation>
    <scope>NUCLEOTIDE SEQUENCE</scope>
    <source>
        <strain evidence="3">NBC_00189</strain>
    </source>
</reference>
<evidence type="ECO:0000256" key="2">
    <source>
        <dbReference type="SAM" id="Phobius"/>
    </source>
</evidence>
<dbReference type="Proteomes" id="UP001432166">
    <property type="component" value="Chromosome"/>
</dbReference>
<evidence type="ECO:0008006" key="5">
    <source>
        <dbReference type="Google" id="ProtNLM"/>
    </source>
</evidence>
<name>A0ABZ1J6C9_9ACTN</name>